<dbReference type="InterPro" id="IPR005026">
    <property type="entry name" value="SAPAP"/>
</dbReference>
<name>A0A7K9RAV5_IRECY</name>
<proteinExistence type="inferred from homology"/>
<feature type="compositionally biased region" description="Polar residues" evidence="2">
    <location>
        <begin position="417"/>
        <end position="427"/>
    </location>
</feature>
<dbReference type="GO" id="GO:0005737">
    <property type="term" value="C:cytoplasm"/>
    <property type="evidence" value="ECO:0007669"/>
    <property type="project" value="TreeGrafter"/>
</dbReference>
<comment type="caution">
    <text evidence="3">The sequence shown here is derived from an EMBL/GenBank/DDBJ whole genome shotgun (WGS) entry which is preliminary data.</text>
</comment>
<feature type="non-terminal residue" evidence="3">
    <location>
        <position position="1"/>
    </location>
</feature>
<feature type="region of interest" description="Disordered" evidence="2">
    <location>
        <begin position="67"/>
        <end position="91"/>
    </location>
</feature>
<organism evidence="3 4">
    <name type="scientific">Irena cyanogastra</name>
    <name type="common">Philippine fairy-bluebird</name>
    <dbReference type="NCBI Taxonomy" id="175120"/>
    <lineage>
        <taxon>Eukaryota</taxon>
        <taxon>Metazoa</taxon>
        <taxon>Chordata</taxon>
        <taxon>Craniata</taxon>
        <taxon>Vertebrata</taxon>
        <taxon>Euteleostomi</taxon>
        <taxon>Archelosauria</taxon>
        <taxon>Archosauria</taxon>
        <taxon>Dinosauria</taxon>
        <taxon>Saurischia</taxon>
        <taxon>Theropoda</taxon>
        <taxon>Coelurosauria</taxon>
        <taxon>Aves</taxon>
        <taxon>Neognathae</taxon>
        <taxon>Neoaves</taxon>
        <taxon>Telluraves</taxon>
        <taxon>Australaves</taxon>
        <taxon>Passeriformes</taxon>
        <taxon>Corvoidea</taxon>
        <taxon>Irenidae</taxon>
        <taxon>Irena</taxon>
    </lineage>
</organism>
<dbReference type="Proteomes" id="UP000530962">
    <property type="component" value="Unassembled WGS sequence"/>
</dbReference>
<dbReference type="PANTHER" id="PTHR12353">
    <property type="entry name" value="DISKS LARGE-ASSOCIATED PROTEIN DAP SAP90/PSD-95-ASSOCIATED PROTEIN"/>
    <property type="match status" value="1"/>
</dbReference>
<gene>
    <name evidence="3" type="primary">Dlgap5</name>
    <name evidence="3" type="ORF">IRECYA_R09960</name>
</gene>
<dbReference type="GO" id="GO:0008017">
    <property type="term" value="F:microtubule binding"/>
    <property type="evidence" value="ECO:0007669"/>
    <property type="project" value="TreeGrafter"/>
</dbReference>
<dbReference type="GO" id="GO:0007059">
    <property type="term" value="P:chromosome segregation"/>
    <property type="evidence" value="ECO:0007669"/>
    <property type="project" value="TreeGrafter"/>
</dbReference>
<evidence type="ECO:0000313" key="4">
    <source>
        <dbReference type="Proteomes" id="UP000530962"/>
    </source>
</evidence>
<dbReference type="GO" id="GO:0007346">
    <property type="term" value="P:regulation of mitotic cell cycle"/>
    <property type="evidence" value="ECO:0007669"/>
    <property type="project" value="TreeGrafter"/>
</dbReference>
<keyword evidence="4" id="KW-1185">Reference proteome</keyword>
<evidence type="ECO:0000256" key="2">
    <source>
        <dbReference type="SAM" id="MobiDB-lite"/>
    </source>
</evidence>
<dbReference type="GO" id="GO:0051642">
    <property type="term" value="P:centrosome localization"/>
    <property type="evidence" value="ECO:0007669"/>
    <property type="project" value="TreeGrafter"/>
</dbReference>
<dbReference type="GO" id="GO:0023052">
    <property type="term" value="P:signaling"/>
    <property type="evidence" value="ECO:0007669"/>
    <property type="project" value="InterPro"/>
</dbReference>
<feature type="non-terminal residue" evidence="3">
    <location>
        <position position="831"/>
    </location>
</feature>
<feature type="compositionally biased region" description="Polar residues" evidence="2">
    <location>
        <begin position="245"/>
        <end position="254"/>
    </location>
</feature>
<feature type="region of interest" description="Disordered" evidence="2">
    <location>
        <begin position="723"/>
        <end position="748"/>
    </location>
</feature>
<accession>A0A7K9RAV5</accession>
<feature type="region of interest" description="Disordered" evidence="2">
    <location>
        <begin position="374"/>
        <end position="439"/>
    </location>
</feature>
<feature type="region of interest" description="Disordered" evidence="2">
    <location>
        <begin position="240"/>
        <end position="328"/>
    </location>
</feature>
<protein>
    <submittedName>
        <fullName evidence="3">DLGP5 protein</fullName>
    </submittedName>
</protein>
<evidence type="ECO:0000256" key="1">
    <source>
        <dbReference type="ARBA" id="ARBA00008839"/>
    </source>
</evidence>
<feature type="region of interest" description="Disordered" evidence="2">
    <location>
        <begin position="633"/>
        <end position="698"/>
    </location>
</feature>
<comment type="similarity">
    <text evidence="1">Belongs to the SAPAP family.</text>
</comment>
<dbReference type="PANTHER" id="PTHR12353:SF1">
    <property type="entry name" value="DISKS LARGE-ASSOCIATED PROTEIN 5"/>
    <property type="match status" value="1"/>
</dbReference>
<evidence type="ECO:0000313" key="3">
    <source>
        <dbReference type="EMBL" id="NXI20768.1"/>
    </source>
</evidence>
<dbReference type="GO" id="GO:0051382">
    <property type="term" value="P:kinetochore assembly"/>
    <property type="evidence" value="ECO:0007669"/>
    <property type="project" value="TreeGrafter"/>
</dbReference>
<dbReference type="GO" id="GO:0005634">
    <property type="term" value="C:nucleus"/>
    <property type="evidence" value="ECO:0007669"/>
    <property type="project" value="TreeGrafter"/>
</dbReference>
<feature type="compositionally biased region" description="Polar residues" evidence="2">
    <location>
        <begin position="383"/>
        <end position="404"/>
    </location>
</feature>
<dbReference type="GO" id="GO:0007052">
    <property type="term" value="P:mitotic spindle organization"/>
    <property type="evidence" value="ECO:0007669"/>
    <property type="project" value="TreeGrafter"/>
</dbReference>
<sequence length="831" mass="91285">MAATSQFASRYKKDLSTEALRTKVARRKSILQKENRHKLFEKGRQLGLADVNVQLSKERGISELKETRELCSQENSSIKQKPAPNAATKRMNERREMLQRYKEEKELRKLQEQREKAKKGVFKVGLYRPAAPGFLALAAEEPAVAKPREKAAPAFSGRITRSKAKIQEGKSMIPTLIPTASKSSTVRAHGQNVRSTQAGHKQMSTAKVAEKEKVLQTAAQPAPSVRVTRAAASAARQVLKPTAATAGNQSQRKTANVGKQKKAVKPDPTKVISSNHEVETNAGVDPGVKSSAADSKPSMPVELQQDQTSVENKDLSPRRPRTRSFAPQNFVFQPLSGLATYTVTPMSPSRANAFLTPSAVWNFSKSPIKIFEKSSETKAQKPNLKSQTSPSVKGIQEQQMTTSLKGGAGESDERTSTQRSNKTTPVSTALAAKSDDTREQGHDVPYFRNILRTETERLLSQCLQWEGNLELDVPEDAKDLIRTTVGQTRLLIGERFKQFEGLVDNCEFKRGEKETTCTDLDGFWDMINFQIEDVNKKFDNLMKLQDNEWQPLDVPSKAVVKKKAVPNGVPKPRLEAAARTAARNRLASVKAAMREKMKQDAEGTHQERLPEAEKVVFEAGFFRIESPVKNFSGLLPRTPGKLANPRSSIRPLLPSSLCDPEDAPAKQTPSGLKGFHPAQSLKMDQLPTEKTPPLDKLPDGLEQRVSVVAEEVCLVAGTAEGDKVLENSSSESKASDGMEEMELSAAEQGQDVVMCSPEKETSSAQSGEPHIHQTAVSCSDLTLIDRNPFDMPMLDAELPFTPVKTKAQKFAAAEVFSDLIVFSPVGPSGDQ</sequence>
<dbReference type="AlphaFoldDB" id="A0A7K9RAV5"/>
<feature type="region of interest" description="Disordered" evidence="2">
    <location>
        <begin position="182"/>
        <end position="202"/>
    </location>
</feature>
<reference evidence="3 4" key="1">
    <citation type="submission" date="2019-09" db="EMBL/GenBank/DDBJ databases">
        <title>Bird 10,000 Genomes (B10K) Project - Family phase.</title>
        <authorList>
            <person name="Zhang G."/>
        </authorList>
    </citation>
    <scope>NUCLEOTIDE SEQUENCE [LARGE SCALE GENOMIC DNA]</scope>
    <source>
        <strain evidence="3">B10K-DU-001-26</strain>
        <tissue evidence="3">Muscle</tissue>
    </source>
</reference>
<feature type="compositionally biased region" description="Low complexity" evidence="2">
    <location>
        <begin position="645"/>
        <end position="657"/>
    </location>
</feature>
<dbReference type="GO" id="GO:0031616">
    <property type="term" value="C:spindle pole centrosome"/>
    <property type="evidence" value="ECO:0007669"/>
    <property type="project" value="TreeGrafter"/>
</dbReference>
<dbReference type="EMBL" id="VWZV01029340">
    <property type="protein sequence ID" value="NXI20768.1"/>
    <property type="molecule type" value="Genomic_DNA"/>
</dbReference>
<dbReference type="Pfam" id="PF03359">
    <property type="entry name" value="GKAP"/>
    <property type="match status" value="1"/>
</dbReference>